<dbReference type="OrthoDB" id="8238255at2"/>
<evidence type="ECO:0000256" key="1">
    <source>
        <dbReference type="SAM" id="Phobius"/>
    </source>
</evidence>
<name>A0A109JIV8_9BRAD</name>
<dbReference type="EMBL" id="LNCU01000098">
    <property type="protein sequence ID" value="KWV49842.1"/>
    <property type="molecule type" value="Genomic_DNA"/>
</dbReference>
<keyword evidence="1" id="KW-0472">Membrane</keyword>
<evidence type="ECO:0008006" key="4">
    <source>
        <dbReference type="Google" id="ProtNLM"/>
    </source>
</evidence>
<dbReference type="Proteomes" id="UP000057737">
    <property type="component" value="Unassembled WGS sequence"/>
</dbReference>
<evidence type="ECO:0000313" key="2">
    <source>
        <dbReference type="EMBL" id="KWV49842.1"/>
    </source>
</evidence>
<sequence length="86" mass="9023">MSFETPESPLQPSLAERAIDTATDVSRTITEVSDGLRAAVDRLSDAIAASRRPGGALATVSAVTREAPLASLFIAFLLGIAVARRR</sequence>
<reference evidence="2 3" key="1">
    <citation type="submission" date="2015-11" db="EMBL/GenBank/DDBJ databases">
        <title>Draft Genome Sequence of the Strain BR 10303 (Bradyrhizobium sp.) isolated from nodules of Centrolobium paraense.</title>
        <authorList>
            <person name="Zelli J.E."/>
            <person name="Simoes-Araujo J.L."/>
            <person name="Barauna A.C."/>
            <person name="Silva K."/>
        </authorList>
    </citation>
    <scope>NUCLEOTIDE SEQUENCE [LARGE SCALE GENOMIC DNA]</scope>
    <source>
        <strain evidence="2 3">BR 10303</strain>
    </source>
</reference>
<keyword evidence="1" id="KW-1133">Transmembrane helix</keyword>
<keyword evidence="3" id="KW-1185">Reference proteome</keyword>
<dbReference type="RefSeq" id="WP_066512031.1">
    <property type="nucleotide sequence ID" value="NZ_LNCU01000098.1"/>
</dbReference>
<dbReference type="AlphaFoldDB" id="A0A109JIV8"/>
<feature type="transmembrane region" description="Helical" evidence="1">
    <location>
        <begin position="67"/>
        <end position="83"/>
    </location>
</feature>
<keyword evidence="1" id="KW-0812">Transmembrane</keyword>
<evidence type="ECO:0000313" key="3">
    <source>
        <dbReference type="Proteomes" id="UP000057737"/>
    </source>
</evidence>
<gene>
    <name evidence="2" type="ORF">AS156_15035</name>
</gene>
<accession>A0A109JIV8</accession>
<proteinExistence type="predicted"/>
<comment type="caution">
    <text evidence="2">The sequence shown here is derived from an EMBL/GenBank/DDBJ whole genome shotgun (WGS) entry which is preliminary data.</text>
</comment>
<protein>
    <recommendedName>
        <fullName evidence="4">DUF3618 domain-containing protein</fullName>
    </recommendedName>
</protein>
<organism evidence="2 3">
    <name type="scientific">Bradyrhizobium macuxiense</name>
    <dbReference type="NCBI Taxonomy" id="1755647"/>
    <lineage>
        <taxon>Bacteria</taxon>
        <taxon>Pseudomonadati</taxon>
        <taxon>Pseudomonadota</taxon>
        <taxon>Alphaproteobacteria</taxon>
        <taxon>Hyphomicrobiales</taxon>
        <taxon>Nitrobacteraceae</taxon>
        <taxon>Bradyrhizobium</taxon>
    </lineage>
</organism>